<dbReference type="GO" id="GO:0031201">
    <property type="term" value="C:SNARE complex"/>
    <property type="evidence" value="ECO:0007669"/>
    <property type="project" value="InterPro"/>
</dbReference>
<dbReference type="PANTHER" id="PTHR19305">
    <property type="entry name" value="SYNAPTOSOMAL ASSOCIATED PROTEIN"/>
    <property type="match status" value="1"/>
</dbReference>
<keyword evidence="5" id="KW-0472">Membrane</keyword>
<protein>
    <recommendedName>
        <fullName evidence="9">t-SNARE coiled-coil homology domain-containing protein</fullName>
    </recommendedName>
</protein>
<evidence type="ECO:0000256" key="1">
    <source>
        <dbReference type="ARBA" id="ARBA00004370"/>
    </source>
</evidence>
<comment type="similarity">
    <text evidence="2">Belongs to the SNAP-25 family.</text>
</comment>
<sequence>MNPKPERSSSSPVIGKKNPVGSSSSYDEDEGREALSYSHLTSAAARNRYKNDFFHDAGGLENQSVQELENYAAYKAEETTQKVNDCLKIAKVTREDASDTLVMLHQQGEQITRTHEITVSIDHDLSRKILMG</sequence>
<comment type="subcellular location">
    <subcellularLocation>
        <location evidence="1">Membrane</location>
    </subcellularLocation>
</comment>
<evidence type="ECO:0000313" key="8">
    <source>
        <dbReference type="Proteomes" id="UP000317650"/>
    </source>
</evidence>
<dbReference type="CDD" id="cd15861">
    <property type="entry name" value="SNARE_SNAP25N_23N_29N_SEC9N"/>
    <property type="match status" value="1"/>
</dbReference>
<name>A0A4S8JRU7_MUSBA</name>
<comment type="caution">
    <text evidence="7">The sequence shown here is derived from an EMBL/GenBank/DDBJ whole genome shotgun (WGS) entry which is preliminary data.</text>
</comment>
<dbReference type="Gene3D" id="1.20.5.110">
    <property type="match status" value="1"/>
</dbReference>
<dbReference type="FunFam" id="1.20.5.110:FF:000031">
    <property type="entry name" value="SNAP25 homologous protein SNAP33"/>
    <property type="match status" value="1"/>
</dbReference>
<evidence type="ECO:0000256" key="3">
    <source>
        <dbReference type="ARBA" id="ARBA00022448"/>
    </source>
</evidence>
<keyword evidence="4" id="KW-0653">Protein transport</keyword>
<dbReference type="Proteomes" id="UP000317650">
    <property type="component" value="Chromosome 1"/>
</dbReference>
<dbReference type="STRING" id="52838.A0A4S8JRU7"/>
<feature type="region of interest" description="Disordered" evidence="6">
    <location>
        <begin position="1"/>
        <end position="33"/>
    </location>
</feature>
<proteinExistence type="inferred from homology"/>
<gene>
    <name evidence="7" type="ORF">C4D60_Mb01t30390</name>
</gene>
<evidence type="ECO:0000256" key="5">
    <source>
        <dbReference type="ARBA" id="ARBA00023136"/>
    </source>
</evidence>
<evidence type="ECO:0000256" key="4">
    <source>
        <dbReference type="ARBA" id="ARBA00022927"/>
    </source>
</evidence>
<dbReference type="SUPFAM" id="SSF58038">
    <property type="entry name" value="SNARE fusion complex"/>
    <property type="match status" value="1"/>
</dbReference>
<reference evidence="7 8" key="1">
    <citation type="journal article" date="2019" name="Nat. Plants">
        <title>Genome sequencing of Musa balbisiana reveals subgenome evolution and function divergence in polyploid bananas.</title>
        <authorList>
            <person name="Yao X."/>
        </authorList>
    </citation>
    <scope>NUCLEOTIDE SEQUENCE [LARGE SCALE GENOMIC DNA]</scope>
    <source>
        <strain evidence="8">cv. DH-PKW</strain>
        <tissue evidence="7">Leaves</tissue>
    </source>
</reference>
<accession>A0A4S8JRU7</accession>
<dbReference type="GO" id="GO:0005886">
    <property type="term" value="C:plasma membrane"/>
    <property type="evidence" value="ECO:0007669"/>
    <property type="project" value="TreeGrafter"/>
</dbReference>
<dbReference type="GO" id="GO:0016192">
    <property type="term" value="P:vesicle-mediated transport"/>
    <property type="evidence" value="ECO:0007669"/>
    <property type="project" value="UniProtKB-ARBA"/>
</dbReference>
<evidence type="ECO:0000256" key="6">
    <source>
        <dbReference type="SAM" id="MobiDB-lite"/>
    </source>
</evidence>
<evidence type="ECO:0008006" key="9">
    <source>
        <dbReference type="Google" id="ProtNLM"/>
    </source>
</evidence>
<dbReference type="EMBL" id="PYDT01000004">
    <property type="protein sequence ID" value="THU64812.1"/>
    <property type="molecule type" value="Genomic_DNA"/>
</dbReference>
<evidence type="ECO:0000256" key="2">
    <source>
        <dbReference type="ARBA" id="ARBA00009480"/>
    </source>
</evidence>
<organism evidence="7 8">
    <name type="scientific">Musa balbisiana</name>
    <name type="common">Banana</name>
    <dbReference type="NCBI Taxonomy" id="52838"/>
    <lineage>
        <taxon>Eukaryota</taxon>
        <taxon>Viridiplantae</taxon>
        <taxon>Streptophyta</taxon>
        <taxon>Embryophyta</taxon>
        <taxon>Tracheophyta</taxon>
        <taxon>Spermatophyta</taxon>
        <taxon>Magnoliopsida</taxon>
        <taxon>Liliopsida</taxon>
        <taxon>Zingiberales</taxon>
        <taxon>Musaceae</taxon>
        <taxon>Musa</taxon>
    </lineage>
</organism>
<dbReference type="InterPro" id="IPR044766">
    <property type="entry name" value="NPSN/SNAP25-like_N_SNARE"/>
</dbReference>
<dbReference type="PANTHER" id="PTHR19305:SF34">
    <property type="entry name" value="OS02G0529500 PROTEIN"/>
    <property type="match status" value="1"/>
</dbReference>
<keyword evidence="8" id="KW-1185">Reference proteome</keyword>
<dbReference type="GO" id="GO:0005484">
    <property type="term" value="F:SNAP receptor activity"/>
    <property type="evidence" value="ECO:0007669"/>
    <property type="project" value="InterPro"/>
</dbReference>
<keyword evidence="3" id="KW-0813">Transport</keyword>
<dbReference type="GO" id="GO:0015031">
    <property type="term" value="P:protein transport"/>
    <property type="evidence" value="ECO:0007669"/>
    <property type="project" value="UniProtKB-KW"/>
</dbReference>
<evidence type="ECO:0000313" key="7">
    <source>
        <dbReference type="EMBL" id="THU64812.1"/>
    </source>
</evidence>
<dbReference type="AlphaFoldDB" id="A0A4S8JRU7"/>